<name>A0A1E1JT32_9HELO</name>
<dbReference type="AlphaFoldDB" id="A0A1E1JT32"/>
<proteinExistence type="predicted"/>
<keyword evidence="1" id="KW-0472">Membrane</keyword>
<keyword evidence="1" id="KW-1133">Transmembrane helix</keyword>
<dbReference type="EMBL" id="FJUX01000002">
    <property type="protein sequence ID" value="CZS89045.1"/>
    <property type="molecule type" value="Genomic_DNA"/>
</dbReference>
<feature type="transmembrane region" description="Helical" evidence="1">
    <location>
        <begin position="61"/>
        <end position="82"/>
    </location>
</feature>
<dbReference type="Proteomes" id="UP000178912">
    <property type="component" value="Unassembled WGS sequence"/>
</dbReference>
<feature type="transmembrane region" description="Helical" evidence="1">
    <location>
        <begin position="103"/>
        <end position="127"/>
    </location>
</feature>
<evidence type="ECO:0008006" key="4">
    <source>
        <dbReference type="Google" id="ProtNLM"/>
    </source>
</evidence>
<keyword evidence="1" id="KW-0812">Transmembrane</keyword>
<dbReference type="OrthoDB" id="4844401at2759"/>
<reference evidence="3" key="1">
    <citation type="submission" date="2016-03" db="EMBL/GenBank/DDBJ databases">
        <authorList>
            <person name="Guldener U."/>
        </authorList>
    </citation>
    <scope>NUCLEOTIDE SEQUENCE [LARGE SCALE GENOMIC DNA]</scope>
    <source>
        <strain evidence="3">04CH-RAC-A.6.1</strain>
    </source>
</reference>
<accession>A0A1E1JT32</accession>
<evidence type="ECO:0000256" key="1">
    <source>
        <dbReference type="SAM" id="Phobius"/>
    </source>
</evidence>
<organism evidence="2 3">
    <name type="scientific">Rhynchosporium agropyri</name>
    <dbReference type="NCBI Taxonomy" id="914238"/>
    <lineage>
        <taxon>Eukaryota</taxon>
        <taxon>Fungi</taxon>
        <taxon>Dikarya</taxon>
        <taxon>Ascomycota</taxon>
        <taxon>Pezizomycotina</taxon>
        <taxon>Leotiomycetes</taxon>
        <taxon>Helotiales</taxon>
        <taxon>Ploettnerulaceae</taxon>
        <taxon>Rhynchosporium</taxon>
    </lineage>
</organism>
<evidence type="ECO:0000313" key="3">
    <source>
        <dbReference type="Proteomes" id="UP000178912"/>
    </source>
</evidence>
<gene>
    <name evidence="2" type="ORF">RAG0_00525</name>
</gene>
<evidence type="ECO:0000313" key="2">
    <source>
        <dbReference type="EMBL" id="CZS89045.1"/>
    </source>
</evidence>
<protein>
    <recommendedName>
        <fullName evidence="4">Transmembrane protein</fullName>
    </recommendedName>
</protein>
<keyword evidence="3" id="KW-1185">Reference proteome</keyword>
<sequence>MTVITMSPMSTTTVPISLFPPALTHSLNIASSFQRLLSTTTLFLFLRTYMLSLILLKNSFYVSQVLLLKAFYTSLLVANNSFAMAKEVTMRAWKASESLRKKLFFEFMVFILGGGNVLFLLVFWPGWIVPLSVYGMWVAWG</sequence>